<feature type="transmembrane region" description="Helical" evidence="8">
    <location>
        <begin position="137"/>
        <end position="157"/>
    </location>
</feature>
<evidence type="ECO:0000256" key="4">
    <source>
        <dbReference type="ARBA" id="ARBA00022692"/>
    </source>
</evidence>
<evidence type="ECO:0000256" key="6">
    <source>
        <dbReference type="ARBA" id="ARBA00023136"/>
    </source>
</evidence>
<evidence type="ECO:0000256" key="7">
    <source>
        <dbReference type="SAM" id="MobiDB-lite"/>
    </source>
</evidence>
<comment type="similarity">
    <text evidence="2">Belongs to the UPF0324 family.</text>
</comment>
<dbReference type="PANTHER" id="PTHR30106">
    <property type="entry name" value="INNER MEMBRANE PROTEIN YEIH-RELATED"/>
    <property type="match status" value="1"/>
</dbReference>
<keyword evidence="10" id="KW-1185">Reference proteome</keyword>
<reference evidence="9 10" key="1">
    <citation type="submission" date="2023-05" db="EMBL/GenBank/DDBJ databases">
        <title>Lithophilousrod everest ZFBP1038 complete genpme.</title>
        <authorList>
            <person name="Tian M."/>
        </authorList>
    </citation>
    <scope>NUCLEOTIDE SEQUENCE [LARGE SCALE GENOMIC DNA]</scope>
    <source>
        <strain evidence="9 10">ZFBP1038</strain>
    </source>
</reference>
<feature type="transmembrane region" description="Helical" evidence="8">
    <location>
        <begin position="329"/>
        <end position="350"/>
    </location>
</feature>
<feature type="transmembrane region" description="Helical" evidence="8">
    <location>
        <begin position="107"/>
        <end position="125"/>
    </location>
</feature>
<feature type="transmembrane region" description="Helical" evidence="8">
    <location>
        <begin position="169"/>
        <end position="192"/>
    </location>
</feature>
<sequence length="384" mass="38843">MSVKKVGTTARPSVSRTFLRQSPGLAAALFGVAAAWAIHSAVPDVPLLTAAVVLGIIAGNVTGIRQFSDGVLKPGLSLAGKRLMRIGIVLLGLKLSLFDIAGLGWRAVLIVVGIVIISFFGIWYLARLLKLPGHQPLLVAAGFSICGASAIGAMAGVTKSDDKEAVTPVALVTLCGTLAIFVLPPLMVPLGLSDIDFGRWVGAGVHDVGQVVATAQTAGTTALAAAVIVKLTRVLMLAPMVAGTGLALRRTERRAASAAAIAESSAAAAATGTDGAMAERTDGAATTGRPAQRAPNKPAATPIVPLFVLGFLAAVVVRTTGILPDSVLAVADLVQTILLGAALFGLGSAVRIGKLLTTGGRSLAVAGLAWLVIAILAWCGVQLM</sequence>
<organism evidence="9 10">
    <name type="scientific">Saxibacter everestensis</name>
    <dbReference type="NCBI Taxonomy" id="2909229"/>
    <lineage>
        <taxon>Bacteria</taxon>
        <taxon>Bacillati</taxon>
        <taxon>Actinomycetota</taxon>
        <taxon>Actinomycetes</taxon>
        <taxon>Micrococcales</taxon>
        <taxon>Brevibacteriaceae</taxon>
        <taxon>Saxibacter</taxon>
    </lineage>
</organism>
<evidence type="ECO:0000256" key="5">
    <source>
        <dbReference type="ARBA" id="ARBA00022989"/>
    </source>
</evidence>
<feature type="transmembrane region" description="Helical" evidence="8">
    <location>
        <begin position="362"/>
        <end position="383"/>
    </location>
</feature>
<evidence type="ECO:0000256" key="1">
    <source>
        <dbReference type="ARBA" id="ARBA00004651"/>
    </source>
</evidence>
<dbReference type="EMBL" id="CP090958">
    <property type="protein sequence ID" value="WGW11242.1"/>
    <property type="molecule type" value="Genomic_DNA"/>
</dbReference>
<evidence type="ECO:0000313" key="10">
    <source>
        <dbReference type="Proteomes" id="UP001209083"/>
    </source>
</evidence>
<dbReference type="InterPro" id="IPR018383">
    <property type="entry name" value="UPF0324_pro"/>
</dbReference>
<gene>
    <name evidence="9" type="ORF">LWF01_14260</name>
</gene>
<evidence type="ECO:0000256" key="3">
    <source>
        <dbReference type="ARBA" id="ARBA00022475"/>
    </source>
</evidence>
<dbReference type="Proteomes" id="UP001209083">
    <property type="component" value="Chromosome"/>
</dbReference>
<evidence type="ECO:0000256" key="8">
    <source>
        <dbReference type="SAM" id="Phobius"/>
    </source>
</evidence>
<dbReference type="RefSeq" id="WP_349638027.1">
    <property type="nucleotide sequence ID" value="NZ_CP090958.1"/>
</dbReference>
<dbReference type="Pfam" id="PF03601">
    <property type="entry name" value="Cons_hypoth698"/>
    <property type="match status" value="2"/>
</dbReference>
<protein>
    <submittedName>
        <fullName evidence="9">Sulfate exporter family transporter</fullName>
    </submittedName>
</protein>
<comment type="subcellular location">
    <subcellularLocation>
        <location evidence="1">Cell membrane</location>
        <topology evidence="1">Multi-pass membrane protein</topology>
    </subcellularLocation>
</comment>
<proteinExistence type="inferred from homology"/>
<evidence type="ECO:0000256" key="2">
    <source>
        <dbReference type="ARBA" id="ARBA00007977"/>
    </source>
</evidence>
<dbReference type="PANTHER" id="PTHR30106:SF2">
    <property type="entry name" value="UPF0324 INNER MEMBRANE PROTEIN YEIH"/>
    <property type="match status" value="1"/>
</dbReference>
<keyword evidence="6 8" id="KW-0472">Membrane</keyword>
<feature type="transmembrane region" description="Helical" evidence="8">
    <location>
        <begin position="299"/>
        <end position="317"/>
    </location>
</feature>
<evidence type="ECO:0000313" key="9">
    <source>
        <dbReference type="EMBL" id="WGW11242.1"/>
    </source>
</evidence>
<feature type="region of interest" description="Disordered" evidence="7">
    <location>
        <begin position="271"/>
        <end position="297"/>
    </location>
</feature>
<feature type="transmembrane region" description="Helical" evidence="8">
    <location>
        <begin position="45"/>
        <end position="62"/>
    </location>
</feature>
<name>A0ABY8QQI4_9MICO</name>
<feature type="transmembrane region" description="Helical" evidence="8">
    <location>
        <begin position="21"/>
        <end position="39"/>
    </location>
</feature>
<keyword evidence="3" id="KW-1003">Cell membrane</keyword>
<keyword evidence="4 8" id="KW-0812">Transmembrane</keyword>
<accession>A0ABY8QQI4</accession>
<keyword evidence="5 8" id="KW-1133">Transmembrane helix</keyword>